<dbReference type="AlphaFoldDB" id="A0A5C6CCP5"/>
<dbReference type="EMBL" id="SJPS01000011">
    <property type="protein sequence ID" value="TWU21241.1"/>
    <property type="molecule type" value="Genomic_DNA"/>
</dbReference>
<sequence>MKILFDKGTLHRGVADMAAEIEKVYQGRQLTIVGVLTGSVVLLADLIRQIEQPMRVGVIQASSYRGATTERGDLIINSELMLDITGRDVLLVDDIFDTGHTLENVVEKLHEFGPKSVKSAVLLRKKGRQETDYEPDFTAFNIPDEFVVGYGLDYEDMYRNLPYLAALEQEDLDDHDQMKQETHVIKT</sequence>
<dbReference type="GO" id="GO:0006166">
    <property type="term" value="P:purine ribonucleoside salvage"/>
    <property type="evidence" value="ECO:0007669"/>
    <property type="project" value="UniProtKB-KW"/>
</dbReference>
<dbReference type="Pfam" id="PF00156">
    <property type="entry name" value="Pribosyltran"/>
    <property type="match status" value="1"/>
</dbReference>
<comment type="pathway">
    <text evidence="3 15">Purine metabolism; IMP biosynthesis via salvage pathway; IMP from hypoxanthine: step 1/1.</text>
</comment>
<dbReference type="EC" id="2.4.2.8" evidence="5 15"/>
<dbReference type="PANTHER" id="PTHR43340:SF1">
    <property type="entry name" value="HYPOXANTHINE PHOSPHORIBOSYLTRANSFERASE"/>
    <property type="match status" value="1"/>
</dbReference>
<evidence type="ECO:0000256" key="9">
    <source>
        <dbReference type="ARBA" id="ARBA00022723"/>
    </source>
</evidence>
<evidence type="ECO:0000256" key="12">
    <source>
        <dbReference type="ARBA" id="ARBA00022842"/>
    </source>
</evidence>
<evidence type="ECO:0000256" key="3">
    <source>
        <dbReference type="ARBA" id="ARBA00004669"/>
    </source>
</evidence>
<proteinExistence type="inferred from homology"/>
<keyword evidence="6 15" id="KW-0963">Cytoplasm</keyword>
<comment type="catalytic activity">
    <reaction evidence="13">
        <text>GMP + diphosphate = guanine + 5-phospho-alpha-D-ribose 1-diphosphate</text>
        <dbReference type="Rhea" id="RHEA:25424"/>
        <dbReference type="ChEBI" id="CHEBI:16235"/>
        <dbReference type="ChEBI" id="CHEBI:33019"/>
        <dbReference type="ChEBI" id="CHEBI:58017"/>
        <dbReference type="ChEBI" id="CHEBI:58115"/>
        <dbReference type="EC" id="2.4.2.8"/>
    </reaction>
    <physiologicalReaction direction="right-to-left" evidence="13">
        <dbReference type="Rhea" id="RHEA:25426"/>
    </physiologicalReaction>
</comment>
<dbReference type="GO" id="GO:0046100">
    <property type="term" value="P:hypoxanthine metabolic process"/>
    <property type="evidence" value="ECO:0007669"/>
    <property type="project" value="TreeGrafter"/>
</dbReference>
<evidence type="ECO:0000256" key="14">
    <source>
        <dbReference type="ARBA" id="ARBA00049402"/>
    </source>
</evidence>
<keyword evidence="8 15" id="KW-0808">Transferase</keyword>
<dbReference type="GO" id="GO:0032264">
    <property type="term" value="P:IMP salvage"/>
    <property type="evidence" value="ECO:0007669"/>
    <property type="project" value="UniProtKB-UniPathway"/>
</dbReference>
<evidence type="ECO:0000256" key="1">
    <source>
        <dbReference type="ARBA" id="ARBA00001946"/>
    </source>
</evidence>
<evidence type="ECO:0000256" key="7">
    <source>
        <dbReference type="ARBA" id="ARBA00022676"/>
    </source>
</evidence>
<keyword evidence="9 15" id="KW-0479">Metal-binding</keyword>
<dbReference type="InterPro" id="IPR005904">
    <property type="entry name" value="Hxn_phspho_trans"/>
</dbReference>
<dbReference type="GO" id="GO:0006178">
    <property type="term" value="P:guanine salvage"/>
    <property type="evidence" value="ECO:0007669"/>
    <property type="project" value="TreeGrafter"/>
</dbReference>
<dbReference type="GO" id="GO:0000287">
    <property type="term" value="F:magnesium ion binding"/>
    <property type="evidence" value="ECO:0007669"/>
    <property type="project" value="TreeGrafter"/>
</dbReference>
<dbReference type="InterPro" id="IPR000836">
    <property type="entry name" value="PRTase_dom"/>
</dbReference>
<dbReference type="RefSeq" id="WP_146452885.1">
    <property type="nucleotide sequence ID" value="NZ_SJPS01000011.1"/>
</dbReference>
<keyword evidence="18" id="KW-1185">Reference proteome</keyword>
<evidence type="ECO:0000256" key="11">
    <source>
        <dbReference type="ARBA" id="ARBA00022741"/>
    </source>
</evidence>
<comment type="caution">
    <text evidence="17">The sequence shown here is derived from an EMBL/GenBank/DDBJ whole genome shotgun (WGS) entry which is preliminary data.</text>
</comment>
<evidence type="ECO:0000256" key="6">
    <source>
        <dbReference type="ARBA" id="ARBA00022490"/>
    </source>
</evidence>
<gene>
    <name evidence="17" type="primary">hpt</name>
    <name evidence="17" type="ORF">Pla144_46500</name>
</gene>
<evidence type="ECO:0000256" key="13">
    <source>
        <dbReference type="ARBA" id="ARBA00048811"/>
    </source>
</evidence>
<dbReference type="NCBIfam" id="TIGR01203">
    <property type="entry name" value="HGPRTase"/>
    <property type="match status" value="1"/>
</dbReference>
<dbReference type="GO" id="GO:0004422">
    <property type="term" value="F:hypoxanthine phosphoribosyltransferase activity"/>
    <property type="evidence" value="ECO:0007669"/>
    <property type="project" value="InterPro"/>
</dbReference>
<dbReference type="Proteomes" id="UP000318437">
    <property type="component" value="Unassembled WGS sequence"/>
</dbReference>
<accession>A0A5C6CCP5</accession>
<dbReference type="GO" id="GO:0000166">
    <property type="term" value="F:nucleotide binding"/>
    <property type="evidence" value="ECO:0007669"/>
    <property type="project" value="UniProtKB-KW"/>
</dbReference>
<evidence type="ECO:0000256" key="5">
    <source>
        <dbReference type="ARBA" id="ARBA00011895"/>
    </source>
</evidence>
<dbReference type="GO" id="GO:0052657">
    <property type="term" value="F:guanine phosphoribosyltransferase activity"/>
    <property type="evidence" value="ECO:0007669"/>
    <property type="project" value="RHEA"/>
</dbReference>
<dbReference type="GO" id="GO:0005829">
    <property type="term" value="C:cytosol"/>
    <property type="evidence" value="ECO:0007669"/>
    <property type="project" value="TreeGrafter"/>
</dbReference>
<evidence type="ECO:0000313" key="17">
    <source>
        <dbReference type="EMBL" id="TWU21241.1"/>
    </source>
</evidence>
<protein>
    <recommendedName>
        <fullName evidence="5 15">Hypoxanthine phosphoribosyltransferase</fullName>
        <ecNumber evidence="5 15">2.4.2.8</ecNumber>
    </recommendedName>
</protein>
<keyword evidence="11 15" id="KW-0547">Nucleotide-binding</keyword>
<comment type="similarity">
    <text evidence="4 15">Belongs to the purine/pyrimidine phosphoribosyltransferase family.</text>
</comment>
<evidence type="ECO:0000256" key="2">
    <source>
        <dbReference type="ARBA" id="ARBA00004496"/>
    </source>
</evidence>
<dbReference type="GO" id="GO:0032263">
    <property type="term" value="P:GMP salvage"/>
    <property type="evidence" value="ECO:0007669"/>
    <property type="project" value="TreeGrafter"/>
</dbReference>
<dbReference type="UniPathway" id="UPA00591">
    <property type="reaction ID" value="UER00648"/>
</dbReference>
<dbReference type="SUPFAM" id="SSF53271">
    <property type="entry name" value="PRTase-like"/>
    <property type="match status" value="1"/>
</dbReference>
<evidence type="ECO:0000259" key="16">
    <source>
        <dbReference type="Pfam" id="PF00156"/>
    </source>
</evidence>
<feature type="domain" description="Phosphoribosyltransferase" evidence="16">
    <location>
        <begin position="9"/>
        <end position="154"/>
    </location>
</feature>
<evidence type="ECO:0000256" key="8">
    <source>
        <dbReference type="ARBA" id="ARBA00022679"/>
    </source>
</evidence>
<keyword evidence="7 15" id="KW-0328">Glycosyltransferase</keyword>
<dbReference type="InterPro" id="IPR050408">
    <property type="entry name" value="HGPRT"/>
</dbReference>
<comment type="catalytic activity">
    <reaction evidence="14">
        <text>IMP + diphosphate = hypoxanthine + 5-phospho-alpha-D-ribose 1-diphosphate</text>
        <dbReference type="Rhea" id="RHEA:17973"/>
        <dbReference type="ChEBI" id="CHEBI:17368"/>
        <dbReference type="ChEBI" id="CHEBI:33019"/>
        <dbReference type="ChEBI" id="CHEBI:58017"/>
        <dbReference type="ChEBI" id="CHEBI:58053"/>
        <dbReference type="EC" id="2.4.2.8"/>
    </reaction>
    <physiologicalReaction direction="right-to-left" evidence="14">
        <dbReference type="Rhea" id="RHEA:17975"/>
    </physiologicalReaction>
</comment>
<dbReference type="OrthoDB" id="9802824at2"/>
<dbReference type="Gene3D" id="3.40.50.2020">
    <property type="match status" value="1"/>
</dbReference>
<comment type="cofactor">
    <cofactor evidence="1 15">
        <name>Mg(2+)</name>
        <dbReference type="ChEBI" id="CHEBI:18420"/>
    </cofactor>
</comment>
<evidence type="ECO:0000256" key="10">
    <source>
        <dbReference type="ARBA" id="ARBA00022726"/>
    </source>
</evidence>
<name>A0A5C6CCP5_9BACT</name>
<reference evidence="17 18" key="1">
    <citation type="submission" date="2019-02" db="EMBL/GenBank/DDBJ databases">
        <title>Deep-cultivation of Planctomycetes and their phenomic and genomic characterization uncovers novel biology.</title>
        <authorList>
            <person name="Wiegand S."/>
            <person name="Jogler M."/>
            <person name="Boedeker C."/>
            <person name="Pinto D."/>
            <person name="Vollmers J."/>
            <person name="Rivas-Marin E."/>
            <person name="Kohn T."/>
            <person name="Peeters S.H."/>
            <person name="Heuer A."/>
            <person name="Rast P."/>
            <person name="Oberbeckmann S."/>
            <person name="Bunk B."/>
            <person name="Jeske O."/>
            <person name="Meyerdierks A."/>
            <person name="Storesund J.E."/>
            <person name="Kallscheuer N."/>
            <person name="Luecker S."/>
            <person name="Lage O.M."/>
            <person name="Pohl T."/>
            <person name="Merkel B.J."/>
            <person name="Hornburger P."/>
            <person name="Mueller R.-W."/>
            <person name="Bruemmer F."/>
            <person name="Labrenz M."/>
            <person name="Spormann A.M."/>
            <person name="Op Den Camp H."/>
            <person name="Overmann J."/>
            <person name="Amann R."/>
            <person name="Jetten M.S.M."/>
            <person name="Mascher T."/>
            <person name="Medema M.H."/>
            <person name="Devos D.P."/>
            <person name="Kaster A.-K."/>
            <person name="Ovreas L."/>
            <person name="Rohde M."/>
            <person name="Galperin M.Y."/>
            <person name="Jogler C."/>
        </authorList>
    </citation>
    <scope>NUCLEOTIDE SEQUENCE [LARGE SCALE GENOMIC DNA]</scope>
    <source>
        <strain evidence="17 18">Pla144</strain>
    </source>
</reference>
<dbReference type="PANTHER" id="PTHR43340">
    <property type="entry name" value="HYPOXANTHINE-GUANINE PHOSPHORIBOSYLTRANSFERASE"/>
    <property type="match status" value="1"/>
</dbReference>
<comment type="subcellular location">
    <subcellularLocation>
        <location evidence="2 15">Cytoplasm</location>
    </subcellularLocation>
</comment>
<evidence type="ECO:0000313" key="18">
    <source>
        <dbReference type="Proteomes" id="UP000318437"/>
    </source>
</evidence>
<evidence type="ECO:0000256" key="15">
    <source>
        <dbReference type="RuleBase" id="RU364099"/>
    </source>
</evidence>
<keyword evidence="10 15" id="KW-0660">Purine salvage</keyword>
<keyword evidence="12 15" id="KW-0460">Magnesium</keyword>
<organism evidence="17 18">
    <name type="scientific">Bythopirellula polymerisocia</name>
    <dbReference type="NCBI Taxonomy" id="2528003"/>
    <lineage>
        <taxon>Bacteria</taxon>
        <taxon>Pseudomonadati</taxon>
        <taxon>Planctomycetota</taxon>
        <taxon>Planctomycetia</taxon>
        <taxon>Pirellulales</taxon>
        <taxon>Lacipirellulaceae</taxon>
        <taxon>Bythopirellula</taxon>
    </lineage>
</organism>
<dbReference type="CDD" id="cd06223">
    <property type="entry name" value="PRTases_typeI"/>
    <property type="match status" value="1"/>
</dbReference>
<dbReference type="InterPro" id="IPR029057">
    <property type="entry name" value="PRTase-like"/>
</dbReference>
<evidence type="ECO:0000256" key="4">
    <source>
        <dbReference type="ARBA" id="ARBA00008391"/>
    </source>
</evidence>